<dbReference type="Gene3D" id="1.10.150.20">
    <property type="entry name" value="5' to 3' exonuclease, C-terminal subdomain"/>
    <property type="match status" value="1"/>
</dbReference>
<evidence type="ECO:0000313" key="4">
    <source>
        <dbReference type="Proteomes" id="UP000185062"/>
    </source>
</evidence>
<feature type="transmembrane region" description="Helical" evidence="2">
    <location>
        <begin position="125"/>
        <end position="146"/>
    </location>
</feature>
<protein>
    <submittedName>
        <fullName evidence="3">Uncharacterized protein</fullName>
    </submittedName>
</protein>
<feature type="region of interest" description="Disordered" evidence="1">
    <location>
        <begin position="431"/>
        <end position="453"/>
    </location>
</feature>
<keyword evidence="2" id="KW-0472">Membrane</keyword>
<organism evidence="3 4">
    <name type="scientific">Nitrosomonas cryotolerans ATCC 49181</name>
    <dbReference type="NCBI Taxonomy" id="1131553"/>
    <lineage>
        <taxon>Bacteria</taxon>
        <taxon>Pseudomonadati</taxon>
        <taxon>Pseudomonadota</taxon>
        <taxon>Betaproteobacteria</taxon>
        <taxon>Nitrosomonadales</taxon>
        <taxon>Nitrosomonadaceae</taxon>
        <taxon>Nitrosomonas</taxon>
    </lineage>
</organism>
<dbReference type="eggNOG" id="COG4235">
    <property type="taxonomic scope" value="Bacteria"/>
</dbReference>
<dbReference type="EMBL" id="FSRO01000001">
    <property type="protein sequence ID" value="SIO01193.1"/>
    <property type="molecule type" value="Genomic_DNA"/>
</dbReference>
<proteinExistence type="predicted"/>
<feature type="transmembrane region" description="Helical" evidence="2">
    <location>
        <begin position="15"/>
        <end position="39"/>
    </location>
</feature>
<keyword evidence="4" id="KW-1185">Reference proteome</keyword>
<evidence type="ECO:0000256" key="2">
    <source>
        <dbReference type="SAM" id="Phobius"/>
    </source>
</evidence>
<dbReference type="RefSeq" id="WP_028462004.1">
    <property type="nucleotide sequence ID" value="NZ_FSRO01000001.1"/>
</dbReference>
<reference evidence="3 4" key="1">
    <citation type="submission" date="2016-12" db="EMBL/GenBank/DDBJ databases">
        <authorList>
            <person name="Song W.-J."/>
            <person name="Kurnit D.M."/>
        </authorList>
    </citation>
    <scope>NUCLEOTIDE SEQUENCE [LARGE SCALE GENOMIC DNA]</scope>
    <source>
        <strain evidence="3 4">ATCC 49181</strain>
    </source>
</reference>
<evidence type="ECO:0000313" key="3">
    <source>
        <dbReference type="EMBL" id="SIO01193.1"/>
    </source>
</evidence>
<accession>A0A1N6G102</accession>
<evidence type="ECO:0000256" key="1">
    <source>
        <dbReference type="SAM" id="MobiDB-lite"/>
    </source>
</evidence>
<feature type="transmembrane region" description="Helical" evidence="2">
    <location>
        <begin position="59"/>
        <end position="83"/>
    </location>
</feature>
<dbReference type="STRING" id="44575.SAMN05216419_10675"/>
<gene>
    <name evidence="3" type="ORF">SAMN02743940_0499</name>
</gene>
<feature type="transmembrane region" description="Helical" evidence="2">
    <location>
        <begin position="225"/>
        <end position="248"/>
    </location>
</feature>
<feature type="transmembrane region" description="Helical" evidence="2">
    <location>
        <begin position="263"/>
        <end position="281"/>
    </location>
</feature>
<keyword evidence="2" id="KW-1133">Transmembrane helix</keyword>
<feature type="compositionally biased region" description="Polar residues" evidence="1">
    <location>
        <begin position="432"/>
        <end position="453"/>
    </location>
</feature>
<name>A0A1N6G102_9PROT</name>
<dbReference type="Proteomes" id="UP000185062">
    <property type="component" value="Unassembled WGS sequence"/>
</dbReference>
<feature type="transmembrane region" description="Helical" evidence="2">
    <location>
        <begin position="189"/>
        <end position="213"/>
    </location>
</feature>
<sequence length="453" mass="50688">MTPESELKENHISPFYLSLIIVLSAIFVGVVGLLSYASLGIANATLSLHGQIAQWFDPVFFLYNLALLVFAVGIVPMVTLCYVHSMREEKKQRLKHELPHNVLNDNENKIYIDNYLKKAFTLRNYIGSMSTLMLVILFGCMIILLLKPMPLNEFGGSGVDYSKGANFLMLGTYMESYVLGKSSSDHIKILIYTLTAFQFGFLGAYVYFIGLLARSYFTLDMTPNLFISCSIRMMTGALLALVLCFIFVEPKFSGLDDILIKGLPVWSFMIGFFPSRGLALLENITTKILGKFLGWIRITEFASPLSDLPGINYDHEIRLKREGYDNIENLSNANALDLALHTGFGYKQLSQWISQAHLHGHLRNDYQTFVKCTGISSLHDFFKYWQAARTQNPTGDPAETLIAATGSQKNSLGNKINILCTLAEVYHPVDVNSDTPESPATTQTMGVNNKNQE</sequence>
<keyword evidence="2" id="KW-0812">Transmembrane</keyword>
<dbReference type="AlphaFoldDB" id="A0A1N6G102"/>